<protein>
    <submittedName>
        <fullName evidence="2">F-box domain-containing protein</fullName>
    </submittedName>
</protein>
<sequence length="299" mass="34239">MDTVPQIFVQSVCLCLQDHPSLQESCKISSFWGEICTATRKKIRTLNVIVDESEGKLYAAVSPPSPKHDSFVALDSVDLKFITNFAIESLFYFAGNLPNGFKEITLGEFKRLVRFVSPMERGRHPAKYNFESSNSLSICVPTCRITKQLLTMRLPVSSISLLCREHEPAVVDFYENAGPLYFIYDLATHQPSKIDKFVPVDSGRFFHFEPLPIDQLETLVLKCEMSDKKVMIKVQLEDCTEKSEVTDFFDFDKYYLEKKVGKREVIARRKGAKLSVRVSRFTIKGQLQWQWFDSDNGST</sequence>
<keyword evidence="1" id="KW-1185">Reference proteome</keyword>
<reference evidence="2" key="1">
    <citation type="submission" date="2016-11" db="UniProtKB">
        <authorList>
            <consortium name="WormBaseParasite"/>
        </authorList>
    </citation>
    <scope>IDENTIFICATION</scope>
</reference>
<dbReference type="AlphaFoldDB" id="A0A1I8A1L7"/>
<proteinExistence type="predicted"/>
<dbReference type="Proteomes" id="UP000095287">
    <property type="component" value="Unplaced"/>
</dbReference>
<evidence type="ECO:0000313" key="1">
    <source>
        <dbReference type="Proteomes" id="UP000095287"/>
    </source>
</evidence>
<evidence type="ECO:0000313" key="2">
    <source>
        <dbReference type="WBParaSite" id="L893_g31772.t1"/>
    </source>
</evidence>
<accession>A0A1I8A1L7</accession>
<dbReference type="WBParaSite" id="L893_g31772.t1">
    <property type="protein sequence ID" value="L893_g31772.t1"/>
    <property type="gene ID" value="L893_g31772"/>
</dbReference>
<name>A0A1I8A1L7_9BILA</name>
<organism evidence="1 2">
    <name type="scientific">Steinernema glaseri</name>
    <dbReference type="NCBI Taxonomy" id="37863"/>
    <lineage>
        <taxon>Eukaryota</taxon>
        <taxon>Metazoa</taxon>
        <taxon>Ecdysozoa</taxon>
        <taxon>Nematoda</taxon>
        <taxon>Chromadorea</taxon>
        <taxon>Rhabditida</taxon>
        <taxon>Tylenchina</taxon>
        <taxon>Panagrolaimomorpha</taxon>
        <taxon>Strongyloidoidea</taxon>
        <taxon>Steinernematidae</taxon>
        <taxon>Steinernema</taxon>
    </lineage>
</organism>